<keyword evidence="8" id="KW-0067">ATP-binding</keyword>
<dbReference type="GO" id="GO:0008654">
    <property type="term" value="P:phospholipid biosynthetic process"/>
    <property type="evidence" value="ECO:0007669"/>
    <property type="project" value="UniProtKB-KW"/>
</dbReference>
<dbReference type="PANTHER" id="PTHR12358:SF106">
    <property type="entry name" value="LIPID KINASE YEGS"/>
    <property type="match status" value="1"/>
</dbReference>
<keyword evidence="5" id="KW-0479">Metal-binding</keyword>
<dbReference type="InterPro" id="IPR016064">
    <property type="entry name" value="NAD/diacylglycerol_kinase_sf"/>
</dbReference>
<name>A0AAU8HVY8_9FIRM</name>
<dbReference type="SUPFAM" id="SSF111331">
    <property type="entry name" value="NAD kinase/diacylglycerol kinase-like"/>
    <property type="match status" value="1"/>
</dbReference>
<protein>
    <submittedName>
        <fullName evidence="14">YegS/Rv2252/BmrU family lipid kinase</fullName>
    </submittedName>
</protein>
<keyword evidence="7 14" id="KW-0418">Kinase</keyword>
<keyword evidence="4" id="KW-0808">Transferase</keyword>
<dbReference type="Pfam" id="PF00781">
    <property type="entry name" value="DAGK_cat"/>
    <property type="match status" value="1"/>
</dbReference>
<comment type="similarity">
    <text evidence="2">Belongs to the diacylglycerol/lipid kinase family.</text>
</comment>
<evidence type="ECO:0000256" key="3">
    <source>
        <dbReference type="ARBA" id="ARBA00022516"/>
    </source>
</evidence>
<dbReference type="InterPro" id="IPR001206">
    <property type="entry name" value="Diacylglycerol_kinase_cat_dom"/>
</dbReference>
<dbReference type="AlphaFoldDB" id="A0AAU8HVY8"/>
<keyword evidence="12" id="KW-1208">Phospholipid metabolism</keyword>
<dbReference type="SMART" id="SM00046">
    <property type="entry name" value="DAGKc"/>
    <property type="match status" value="1"/>
</dbReference>
<comment type="cofactor">
    <cofactor evidence="1">
        <name>Mg(2+)</name>
        <dbReference type="ChEBI" id="CHEBI:18420"/>
    </cofactor>
</comment>
<sequence>MQKILLIYNPVAGTATFKDRLDEFIELLQKKNFAVTVYRTRKEKHCDQLEFLLRENEFSKVIVSGGDGTVSKVLQAMQTSSGSIPLAILPSGTSNDFARHIGMGEDLEANVEIITQGETINLDVGQINDNYFINVVSIGSLPSIAHKTATLYKNNLGALAYYLKGIGQVPAFKPFDVTLEFNGKQVSQKAFLILVLNSGCAGGFKRLAPKASLSDGLFDILLIKDCNLGDKLSLFLKVLKGEHDSDHRLEYFQTERVKISGDKSVDTDVDGEQGPDLPIDISFCKKVPLIVNKNKEAMPK</sequence>
<evidence type="ECO:0000259" key="13">
    <source>
        <dbReference type="PROSITE" id="PS50146"/>
    </source>
</evidence>
<keyword evidence="10" id="KW-0443">Lipid metabolism</keyword>
<evidence type="ECO:0000256" key="1">
    <source>
        <dbReference type="ARBA" id="ARBA00001946"/>
    </source>
</evidence>
<dbReference type="PROSITE" id="PS50146">
    <property type="entry name" value="DAGK"/>
    <property type="match status" value="1"/>
</dbReference>
<feature type="domain" description="DAGKc" evidence="13">
    <location>
        <begin position="1"/>
        <end position="131"/>
    </location>
</feature>
<dbReference type="InterPro" id="IPR045540">
    <property type="entry name" value="YegS/DAGK_C"/>
</dbReference>
<reference evidence="14" key="2">
    <citation type="submission" date="2024-06" db="EMBL/GenBank/DDBJ databases">
        <authorList>
            <person name="Petrova K.O."/>
            <person name="Toshchakov S.V."/>
            <person name="Boltjanskaja Y.V."/>
            <person name="Kevbrin V.V."/>
        </authorList>
    </citation>
    <scope>NUCLEOTIDE SEQUENCE</scope>
    <source>
        <strain evidence="14">Z-710</strain>
    </source>
</reference>
<evidence type="ECO:0000256" key="11">
    <source>
        <dbReference type="ARBA" id="ARBA00023209"/>
    </source>
</evidence>
<proteinExistence type="inferred from homology"/>
<evidence type="ECO:0000256" key="10">
    <source>
        <dbReference type="ARBA" id="ARBA00023098"/>
    </source>
</evidence>
<dbReference type="InterPro" id="IPR050187">
    <property type="entry name" value="Lipid_Phosphate_FormReg"/>
</dbReference>
<dbReference type="InterPro" id="IPR017438">
    <property type="entry name" value="ATP-NAD_kinase_N"/>
</dbReference>
<evidence type="ECO:0000256" key="4">
    <source>
        <dbReference type="ARBA" id="ARBA00022679"/>
    </source>
</evidence>
<gene>
    <name evidence="14" type="ORF">PRVXH_000845</name>
</gene>
<organism evidence="14">
    <name type="scientific">Proteinivorax hydrogeniformans</name>
    <dbReference type="NCBI Taxonomy" id="1826727"/>
    <lineage>
        <taxon>Bacteria</taxon>
        <taxon>Bacillati</taxon>
        <taxon>Bacillota</taxon>
        <taxon>Clostridia</taxon>
        <taxon>Eubacteriales</taxon>
        <taxon>Proteinivoracaceae</taxon>
        <taxon>Proteinivorax</taxon>
    </lineage>
</organism>
<evidence type="ECO:0000256" key="2">
    <source>
        <dbReference type="ARBA" id="ARBA00005983"/>
    </source>
</evidence>
<evidence type="ECO:0000256" key="12">
    <source>
        <dbReference type="ARBA" id="ARBA00023264"/>
    </source>
</evidence>
<keyword evidence="11" id="KW-0594">Phospholipid biosynthesis</keyword>
<evidence type="ECO:0000313" key="14">
    <source>
        <dbReference type="EMBL" id="XCI29522.1"/>
    </source>
</evidence>
<dbReference type="Gene3D" id="3.40.50.10330">
    <property type="entry name" value="Probable inorganic polyphosphate/atp-NAD kinase, domain 1"/>
    <property type="match status" value="1"/>
</dbReference>
<evidence type="ECO:0000256" key="8">
    <source>
        <dbReference type="ARBA" id="ARBA00022840"/>
    </source>
</evidence>
<dbReference type="GO" id="GO:0005886">
    <property type="term" value="C:plasma membrane"/>
    <property type="evidence" value="ECO:0007669"/>
    <property type="project" value="TreeGrafter"/>
</dbReference>
<dbReference type="Pfam" id="PF19279">
    <property type="entry name" value="YegS_C"/>
    <property type="match status" value="1"/>
</dbReference>
<keyword evidence="3" id="KW-0444">Lipid biosynthesis</keyword>
<dbReference type="GO" id="GO:0005524">
    <property type="term" value="F:ATP binding"/>
    <property type="evidence" value="ECO:0007669"/>
    <property type="project" value="UniProtKB-KW"/>
</dbReference>
<accession>A0AAU8HVY8</accession>
<dbReference type="EMBL" id="CP159485">
    <property type="protein sequence ID" value="XCI29522.1"/>
    <property type="molecule type" value="Genomic_DNA"/>
</dbReference>
<evidence type="ECO:0000256" key="6">
    <source>
        <dbReference type="ARBA" id="ARBA00022741"/>
    </source>
</evidence>
<dbReference type="Gene3D" id="2.60.200.40">
    <property type="match status" value="1"/>
</dbReference>
<reference evidence="14" key="1">
    <citation type="journal article" date="2018" name="Antonie Van Leeuwenhoek">
        <title>Proteinivorax hydrogeniformans sp. nov., an anaerobic, haloalkaliphilic bacterium fermenting proteinaceous compounds with high hydrogen production.</title>
        <authorList>
            <person name="Boltyanskaya Y."/>
            <person name="Detkova E."/>
            <person name="Pimenov N."/>
            <person name="Kevbrin V."/>
        </authorList>
    </citation>
    <scope>NUCLEOTIDE SEQUENCE</scope>
    <source>
        <strain evidence="14">Z-710</strain>
    </source>
</reference>
<evidence type="ECO:0000256" key="9">
    <source>
        <dbReference type="ARBA" id="ARBA00022842"/>
    </source>
</evidence>
<keyword evidence="9" id="KW-0460">Magnesium</keyword>
<evidence type="ECO:0000256" key="7">
    <source>
        <dbReference type="ARBA" id="ARBA00022777"/>
    </source>
</evidence>
<dbReference type="GO" id="GO:0004143">
    <property type="term" value="F:ATP-dependent diacylglycerol kinase activity"/>
    <property type="evidence" value="ECO:0007669"/>
    <property type="project" value="TreeGrafter"/>
</dbReference>
<evidence type="ECO:0000256" key="5">
    <source>
        <dbReference type="ARBA" id="ARBA00022723"/>
    </source>
</evidence>
<dbReference type="NCBIfam" id="TIGR00147">
    <property type="entry name" value="YegS/Rv2252/BmrU family lipid kinase"/>
    <property type="match status" value="1"/>
</dbReference>
<dbReference type="PANTHER" id="PTHR12358">
    <property type="entry name" value="SPHINGOSINE KINASE"/>
    <property type="match status" value="1"/>
</dbReference>
<dbReference type="GO" id="GO:0046872">
    <property type="term" value="F:metal ion binding"/>
    <property type="evidence" value="ECO:0007669"/>
    <property type="project" value="UniProtKB-KW"/>
</dbReference>
<dbReference type="RefSeq" id="WP_353894070.1">
    <property type="nucleotide sequence ID" value="NZ_CP159485.1"/>
</dbReference>
<keyword evidence="6" id="KW-0547">Nucleotide-binding</keyword>
<dbReference type="InterPro" id="IPR005218">
    <property type="entry name" value="Diacylglycerol/lipid_kinase"/>
</dbReference>